<evidence type="ECO:0000313" key="2">
    <source>
        <dbReference type="Proteomes" id="UP000616151"/>
    </source>
</evidence>
<dbReference type="Proteomes" id="UP000616151">
    <property type="component" value="Unassembled WGS sequence"/>
</dbReference>
<protein>
    <submittedName>
        <fullName evidence="1">GNAT family N-acetyltransferase</fullName>
    </submittedName>
</protein>
<evidence type="ECO:0000313" key="1">
    <source>
        <dbReference type="EMBL" id="MBK1866087.1"/>
    </source>
</evidence>
<name>A0ACC5R0G3_9HYPH</name>
<comment type="caution">
    <text evidence="1">The sequence shown here is derived from an EMBL/GenBank/DDBJ whole genome shotgun (WGS) entry which is preliminary data.</text>
</comment>
<dbReference type="EMBL" id="JAENHL010000006">
    <property type="protein sequence ID" value="MBK1866087.1"/>
    <property type="molecule type" value="Genomic_DNA"/>
</dbReference>
<organism evidence="1 2">
    <name type="scientific">Taklimakanibacter albus</name>
    <dbReference type="NCBI Taxonomy" id="2800327"/>
    <lineage>
        <taxon>Bacteria</taxon>
        <taxon>Pseudomonadati</taxon>
        <taxon>Pseudomonadota</taxon>
        <taxon>Alphaproteobacteria</taxon>
        <taxon>Hyphomicrobiales</taxon>
        <taxon>Aestuariivirgaceae</taxon>
        <taxon>Taklimakanibacter</taxon>
    </lineage>
</organism>
<accession>A0ACC5R0G3</accession>
<proteinExistence type="predicted"/>
<reference evidence="1" key="1">
    <citation type="submission" date="2021-01" db="EMBL/GenBank/DDBJ databases">
        <authorList>
            <person name="Sun Q."/>
        </authorList>
    </citation>
    <scope>NUCLEOTIDE SEQUENCE</scope>
    <source>
        <strain evidence="1">YIM B02566</strain>
    </source>
</reference>
<gene>
    <name evidence="1" type="ORF">JHL16_06950</name>
</gene>
<keyword evidence="2" id="KW-1185">Reference proteome</keyword>
<sequence>MSAQRQIEIVPADPRTPEITAMIHTLDRYMGALYPAESNHLVDVNTLAQPNVHFFAAKVNGKYVGCGAVMIHGRDYAEVKRVFVDPAVRGLGLGRRLIDQLAATARQQGITLMRLETGISQPEALGLFEVCGFTRCGSFGDYPADDPYSVFMERQVP</sequence>